<keyword evidence="3" id="KW-0378">Hydrolase</keyword>
<dbReference type="AlphaFoldDB" id="A0A7Z9BLP9"/>
<dbReference type="RefSeq" id="WP_083620811.1">
    <property type="nucleotide sequence ID" value="NZ_LR734865.1"/>
</dbReference>
<protein>
    <recommendedName>
        <fullName evidence="3">mRNA interferase</fullName>
        <ecNumber evidence="3">3.1.-.-</ecNumber>
    </recommendedName>
</protein>
<gene>
    <name evidence="4" type="ORF">PL8927_550161</name>
</gene>
<accession>A0A7Z9BLP9</accession>
<dbReference type="InterPro" id="IPR003477">
    <property type="entry name" value="PemK-like"/>
</dbReference>
<dbReference type="GO" id="GO:0003677">
    <property type="term" value="F:DNA binding"/>
    <property type="evidence" value="ECO:0007669"/>
    <property type="project" value="InterPro"/>
</dbReference>
<comment type="caution">
    <text evidence="4">The sequence shown here is derived from an EMBL/GenBank/DDBJ whole genome shotgun (WGS) entry which is preliminary data.</text>
</comment>
<dbReference type="EC" id="3.1.-.-" evidence="3"/>
<comment type="function">
    <text evidence="3">Toxic component of a type II toxin-antitoxin (TA) system.</text>
</comment>
<dbReference type="GO" id="GO:0016075">
    <property type="term" value="P:rRNA catabolic process"/>
    <property type="evidence" value="ECO:0007669"/>
    <property type="project" value="TreeGrafter"/>
</dbReference>
<dbReference type="PANTHER" id="PTHR33988">
    <property type="entry name" value="ENDORIBONUCLEASE MAZF-RELATED"/>
    <property type="match status" value="1"/>
</dbReference>
<keyword evidence="3" id="KW-0540">Nuclease</keyword>
<dbReference type="PIRSF" id="PIRSF033490">
    <property type="entry name" value="MazF"/>
    <property type="match status" value="1"/>
</dbReference>
<evidence type="ECO:0000313" key="5">
    <source>
        <dbReference type="Proteomes" id="UP000184550"/>
    </source>
</evidence>
<dbReference type="GO" id="GO:0006402">
    <property type="term" value="P:mRNA catabolic process"/>
    <property type="evidence" value="ECO:0007669"/>
    <property type="project" value="TreeGrafter"/>
</dbReference>
<dbReference type="GO" id="GO:0004521">
    <property type="term" value="F:RNA endonuclease activity"/>
    <property type="evidence" value="ECO:0007669"/>
    <property type="project" value="TreeGrafter"/>
</dbReference>
<dbReference type="GO" id="GO:0016787">
    <property type="term" value="F:hydrolase activity"/>
    <property type="evidence" value="ECO:0007669"/>
    <property type="project" value="UniProtKB-KW"/>
</dbReference>
<keyword evidence="3" id="KW-0255">Endonuclease</keyword>
<name>A0A7Z9BLP9_9CYAN</name>
<evidence type="ECO:0000313" key="4">
    <source>
        <dbReference type="EMBL" id="VXD16978.1"/>
    </source>
</evidence>
<evidence type="ECO:0000256" key="1">
    <source>
        <dbReference type="ARBA" id="ARBA00007521"/>
    </source>
</evidence>
<dbReference type="SUPFAM" id="SSF50118">
    <property type="entry name" value="Cell growth inhibitor/plasmid maintenance toxic component"/>
    <property type="match status" value="1"/>
</dbReference>
<dbReference type="Pfam" id="PF02452">
    <property type="entry name" value="PemK_toxin"/>
    <property type="match status" value="1"/>
</dbReference>
<dbReference type="Proteomes" id="UP000184550">
    <property type="component" value="Unassembled WGS sequence"/>
</dbReference>
<keyword evidence="5" id="KW-1185">Reference proteome</keyword>
<keyword evidence="2" id="KW-1277">Toxin-antitoxin system</keyword>
<dbReference type="EMBL" id="CZCU02000130">
    <property type="protein sequence ID" value="VXD16978.1"/>
    <property type="molecule type" value="Genomic_DNA"/>
</dbReference>
<dbReference type="PANTHER" id="PTHR33988:SF1">
    <property type="entry name" value="ENDORIBONUCLEASE MAZF7-RELATED"/>
    <property type="match status" value="1"/>
</dbReference>
<sequence length="113" mass="12517">MRRGQIWFYSGDPSVGDEIGKTRPCVIVSNNDIGVLRLKVVVPITGWNDVFDQVPWMVTIEPTLENGLSKKSVADTFQVRSVSQKRLISQVGTLSDQIMQEISDALAIVLSLN</sequence>
<dbReference type="Gene3D" id="2.30.30.110">
    <property type="match status" value="1"/>
</dbReference>
<proteinExistence type="inferred from homology"/>
<reference evidence="4" key="1">
    <citation type="submission" date="2019-10" db="EMBL/GenBank/DDBJ databases">
        <authorList>
            <consortium name="Genoscope - CEA"/>
            <person name="William W."/>
        </authorList>
    </citation>
    <scope>NUCLEOTIDE SEQUENCE [LARGE SCALE GENOMIC DNA]</scope>
    <source>
        <strain evidence="4">BBR_PRJEB10992</strain>
    </source>
</reference>
<comment type="similarity">
    <text evidence="1 3">Belongs to the PemK/MazF family.</text>
</comment>
<organism evidence="4 5">
    <name type="scientific">Planktothrix serta PCC 8927</name>
    <dbReference type="NCBI Taxonomy" id="671068"/>
    <lineage>
        <taxon>Bacteria</taxon>
        <taxon>Bacillati</taxon>
        <taxon>Cyanobacteriota</taxon>
        <taxon>Cyanophyceae</taxon>
        <taxon>Oscillatoriophycideae</taxon>
        <taxon>Oscillatoriales</taxon>
        <taxon>Microcoleaceae</taxon>
        <taxon>Planktothrix</taxon>
    </lineage>
</organism>
<evidence type="ECO:0000256" key="2">
    <source>
        <dbReference type="ARBA" id="ARBA00022649"/>
    </source>
</evidence>
<dbReference type="OrthoDB" id="9793906at2"/>
<dbReference type="InterPro" id="IPR011067">
    <property type="entry name" value="Plasmid_toxin/cell-grow_inhib"/>
</dbReference>
<evidence type="ECO:0000256" key="3">
    <source>
        <dbReference type="PIRNR" id="PIRNR033490"/>
    </source>
</evidence>